<name>A0A5N4EAW3_CAMDR</name>
<dbReference type="Proteomes" id="UP000299084">
    <property type="component" value="Unassembled WGS sequence"/>
</dbReference>
<feature type="compositionally biased region" description="Pro residues" evidence="1">
    <location>
        <begin position="58"/>
        <end position="67"/>
    </location>
</feature>
<feature type="region of interest" description="Disordered" evidence="1">
    <location>
        <begin position="782"/>
        <end position="808"/>
    </location>
</feature>
<reference evidence="2 3" key="1">
    <citation type="journal article" date="2019" name="Mol. Ecol. Resour.">
        <title>Improving Illumina assemblies with Hi-C and long reads: an example with the North African dromedary.</title>
        <authorList>
            <person name="Elbers J.P."/>
            <person name="Rogers M.F."/>
            <person name="Perelman P.L."/>
            <person name="Proskuryakova A.A."/>
            <person name="Serdyukova N.A."/>
            <person name="Johnson W.E."/>
            <person name="Horin P."/>
            <person name="Corander J."/>
            <person name="Murphy D."/>
            <person name="Burger P.A."/>
        </authorList>
    </citation>
    <scope>NUCLEOTIDE SEQUENCE [LARGE SCALE GENOMIC DNA]</scope>
    <source>
        <strain evidence="2">Drom800</strain>
        <tissue evidence="2">Blood</tissue>
    </source>
</reference>
<evidence type="ECO:0000256" key="1">
    <source>
        <dbReference type="SAM" id="MobiDB-lite"/>
    </source>
</evidence>
<feature type="region of interest" description="Disordered" evidence="1">
    <location>
        <begin position="42"/>
        <end position="78"/>
    </location>
</feature>
<sequence>MLSLPSPPALCSLQKPPTTAWAPFHLYSFWWGQGGGDCCLGESPTAASSGSPAHHPHSPPPLLPQPPKQTNGPAPPLAVECKPRKLLRVRLRHMDESPSHSLQHQPPPSLPPQPTIAHWFWYLSKGSDGGTGTRKASHLPPPTLEMSLRANCGCSLPRPGAGILVEPANHPSPTSTLLSLLDFYLKTIRNFSRLGGGGLPTSPLLTFSTQAALCWNLKADLNYRLRDPELPQRGSPSSQLSPSAIWGHCSGGPGGRGPRQRTNHWKGVFQVPHHQKPVAPPHFSGSRVGRDDACLQTLSRSPTSQGDGSCRPDRCTPLLVASGSLLSQRQRLRGAKPDLGVPLSSLTTPSQGPVTVGLDLKQDHMGLPQGQAQTLSTPWLEQGLWVHWCVCRLPMAGTPGGLGWWWVREAPEAMSELERGSSPSLEPLRGPAFGSAHLTPGCSSWVLASSLTLAPSHPSPPLAPPFLPRPQARALIMNECQTVPAVETLAERQLPGAGRRPLSRALSPDPWVPASRSCHSSSGLMRVTRDTPAASKSYHPSNVLSARIAETPRRDVRALSGRTQWGCRRNDPRTPGKPGRKPPRSERQDCQMLGAVCALRTWGNQECLDGLGAWDPSRRGREVRSRAPRASENRSEFPRVEKWTTVAWFWSAAMPLPPSPTRRCKFSQYSVAACSGTRASACRADESRAAAQPTASLRSPEAQVKAIGDSCAPRRLPPWPLLLMPLEGNGPSTVWGTNAWGAGPSGRWADAAPGSRPGVQALPRKVIATSFLPGSSLLVEPRASSPNFRNPQTGEPLLSPRSRGIAGRRGEGSILETPAQLLWAPEAPSPAAGRLSEVTSL</sequence>
<evidence type="ECO:0000313" key="3">
    <source>
        <dbReference type="Proteomes" id="UP000299084"/>
    </source>
</evidence>
<gene>
    <name evidence="2" type="ORF">Cadr_000003896</name>
</gene>
<comment type="caution">
    <text evidence="2">The sequence shown here is derived from an EMBL/GenBank/DDBJ whole genome shotgun (WGS) entry which is preliminary data.</text>
</comment>
<feature type="compositionally biased region" description="Polar residues" evidence="1">
    <location>
        <begin position="784"/>
        <end position="793"/>
    </location>
</feature>
<protein>
    <submittedName>
        <fullName evidence="2">Uncharacterized protein</fullName>
    </submittedName>
</protein>
<feature type="region of interest" description="Disordered" evidence="1">
    <location>
        <begin position="497"/>
        <end position="523"/>
    </location>
</feature>
<dbReference type="AlphaFoldDB" id="A0A5N4EAW3"/>
<accession>A0A5N4EAW3</accession>
<keyword evidence="3" id="KW-1185">Reference proteome</keyword>
<dbReference type="EMBL" id="JWIN03000003">
    <property type="protein sequence ID" value="KAB1280643.1"/>
    <property type="molecule type" value="Genomic_DNA"/>
</dbReference>
<feature type="region of interest" description="Disordered" evidence="1">
    <location>
        <begin position="549"/>
        <end position="587"/>
    </location>
</feature>
<organism evidence="2 3">
    <name type="scientific">Camelus dromedarius</name>
    <name type="common">Dromedary</name>
    <name type="synonym">Arabian camel</name>
    <dbReference type="NCBI Taxonomy" id="9838"/>
    <lineage>
        <taxon>Eukaryota</taxon>
        <taxon>Metazoa</taxon>
        <taxon>Chordata</taxon>
        <taxon>Craniata</taxon>
        <taxon>Vertebrata</taxon>
        <taxon>Euteleostomi</taxon>
        <taxon>Mammalia</taxon>
        <taxon>Eutheria</taxon>
        <taxon>Laurasiatheria</taxon>
        <taxon>Artiodactyla</taxon>
        <taxon>Tylopoda</taxon>
        <taxon>Camelidae</taxon>
        <taxon>Camelus</taxon>
    </lineage>
</organism>
<evidence type="ECO:0000313" key="2">
    <source>
        <dbReference type="EMBL" id="KAB1280643.1"/>
    </source>
</evidence>
<proteinExistence type="predicted"/>
<feature type="compositionally biased region" description="Low complexity" evidence="1">
    <location>
        <begin position="43"/>
        <end position="53"/>
    </location>
</feature>